<feature type="domain" description="Solute-binding protein family 3/N-terminal" evidence="5">
    <location>
        <begin position="40"/>
        <end position="273"/>
    </location>
</feature>
<dbReference type="CDD" id="cd13688">
    <property type="entry name" value="PBP2_GltI_DEBP"/>
    <property type="match status" value="1"/>
</dbReference>
<dbReference type="Pfam" id="PF00497">
    <property type="entry name" value="SBP_bac_3"/>
    <property type="match status" value="1"/>
</dbReference>
<dbReference type="PANTHER" id="PTHR30085:SF2">
    <property type="entry name" value="GLUTAMATE_ASPARTATE IMPORT SOLUTE-BINDING PROTEIN"/>
    <property type="match status" value="1"/>
</dbReference>
<dbReference type="Proteomes" id="UP000410984">
    <property type="component" value="Unassembled WGS sequence"/>
</dbReference>
<evidence type="ECO:0000256" key="2">
    <source>
        <dbReference type="ARBA" id="ARBA00022448"/>
    </source>
</evidence>
<name>A0A509E646_9HYPH</name>
<evidence type="ECO:0000256" key="3">
    <source>
        <dbReference type="ARBA" id="ARBA00022729"/>
    </source>
</evidence>
<feature type="signal peptide" evidence="4">
    <location>
        <begin position="1"/>
        <end position="20"/>
    </location>
</feature>
<feature type="chain" id="PRO_5021371924" evidence="4">
    <location>
        <begin position="21"/>
        <end position="302"/>
    </location>
</feature>
<dbReference type="GO" id="GO:0006865">
    <property type="term" value="P:amino acid transport"/>
    <property type="evidence" value="ECO:0007669"/>
    <property type="project" value="TreeGrafter"/>
</dbReference>
<evidence type="ECO:0000256" key="1">
    <source>
        <dbReference type="ARBA" id="ARBA00010333"/>
    </source>
</evidence>
<sequence length="302" mass="32453">MMPGRRGVLMAALAAAGIVAGLDAVRAASPTLDKIRSSGTLTLGYRETSIPFSYLGTDQQPVGMALDLCAGVAERIRIDLNLPALKVAYVAVNASNRIPLIQNGTVDIECGSTTNTPERQKQVAFSIATFVSQPRWLTTHTSGIADLKGLRGHTVVITQGSLNMVLAQKQNTAEGLGLTILQARDHAESLLMLRTGRAAAWYEDEVLLAGARSTAPDSAALIFLPAAAQTDDEYGLMLRRDDPEFKALVDGTLKAEMASGAFKRLYEKWFLNPIPPKGLNLDLPMSEALRIRIGEPSRAQAR</sequence>
<dbReference type="AlphaFoldDB" id="A0A509E646"/>
<dbReference type="InterPro" id="IPR001638">
    <property type="entry name" value="Solute-binding_3/MltF_N"/>
</dbReference>
<dbReference type="Gene3D" id="3.40.190.10">
    <property type="entry name" value="Periplasmic binding protein-like II"/>
    <property type="match status" value="2"/>
</dbReference>
<evidence type="ECO:0000259" key="5">
    <source>
        <dbReference type="SMART" id="SM00062"/>
    </source>
</evidence>
<comment type="similarity">
    <text evidence="1">Belongs to the bacterial solute-binding protein 3 family.</text>
</comment>
<evidence type="ECO:0000256" key="4">
    <source>
        <dbReference type="SAM" id="SignalP"/>
    </source>
</evidence>
<proteinExistence type="inferred from homology"/>
<reference evidence="6 7" key="1">
    <citation type="submission" date="2019-06" db="EMBL/GenBank/DDBJ databases">
        <authorList>
            <person name="Rodrigo-Torres L."/>
            <person name="Arahal R. D."/>
            <person name="Lucena T."/>
        </authorList>
    </citation>
    <scope>NUCLEOTIDE SEQUENCE [LARGE SCALE GENOMIC DNA]</scope>
    <source>
        <strain evidence="6 7">SB0023/3</strain>
    </source>
</reference>
<dbReference type="EMBL" id="CABFPH010000001">
    <property type="protein sequence ID" value="VUD69562.1"/>
    <property type="molecule type" value="Genomic_DNA"/>
</dbReference>
<keyword evidence="2" id="KW-0813">Transport</keyword>
<keyword evidence="3 4" id="KW-0732">Signal</keyword>
<gene>
    <name evidence="6" type="primary">gltI_1</name>
    <name evidence="6" type="ORF">MET9862_00113</name>
</gene>
<dbReference type="GO" id="GO:0030288">
    <property type="term" value="C:outer membrane-bounded periplasmic space"/>
    <property type="evidence" value="ECO:0007669"/>
    <property type="project" value="TreeGrafter"/>
</dbReference>
<evidence type="ECO:0000313" key="7">
    <source>
        <dbReference type="Proteomes" id="UP000410984"/>
    </source>
</evidence>
<dbReference type="PANTHER" id="PTHR30085">
    <property type="entry name" value="AMINO ACID ABC TRANSPORTER PERMEASE"/>
    <property type="match status" value="1"/>
</dbReference>
<dbReference type="GO" id="GO:0005576">
    <property type="term" value="C:extracellular region"/>
    <property type="evidence" value="ECO:0007669"/>
    <property type="project" value="TreeGrafter"/>
</dbReference>
<dbReference type="SMART" id="SM00062">
    <property type="entry name" value="PBPb"/>
    <property type="match status" value="1"/>
</dbReference>
<protein>
    <submittedName>
        <fullName evidence="6">Glutamate/aspartate import solute-binding protein</fullName>
    </submittedName>
</protein>
<organism evidence="6 7">
    <name type="scientific">Methylobacterium symbioticum</name>
    <dbReference type="NCBI Taxonomy" id="2584084"/>
    <lineage>
        <taxon>Bacteria</taxon>
        <taxon>Pseudomonadati</taxon>
        <taxon>Pseudomonadota</taxon>
        <taxon>Alphaproteobacteria</taxon>
        <taxon>Hyphomicrobiales</taxon>
        <taxon>Methylobacteriaceae</taxon>
        <taxon>Methylobacterium</taxon>
    </lineage>
</organism>
<dbReference type="InterPro" id="IPR051455">
    <property type="entry name" value="Bact_solute-bind_prot3"/>
</dbReference>
<evidence type="ECO:0000313" key="6">
    <source>
        <dbReference type="EMBL" id="VUD69562.1"/>
    </source>
</evidence>
<dbReference type="SUPFAM" id="SSF53850">
    <property type="entry name" value="Periplasmic binding protein-like II"/>
    <property type="match status" value="1"/>
</dbReference>
<accession>A0A509E646</accession>
<keyword evidence="7" id="KW-1185">Reference proteome</keyword>